<name>A0A1Q9DF66_SYMMI</name>
<protein>
    <submittedName>
        <fullName evidence="1">Uncharacterized protein</fullName>
    </submittedName>
</protein>
<dbReference type="OrthoDB" id="422622at2759"/>
<sequence>MAAASPFSSNKWSNSILCIFALKELVVGIIHGFKADGGVESIAGYPLSTSGCADEMLFAINFLSEKNVLVFMFVLVISLRASDLTPYTIAVLTGNHIHQSLMLAYRPGLIDRLLPNAPGRHNIWAVPLILILALLVYLYERRPKSSESVLQESFLKQKRST</sequence>
<gene>
    <name evidence="1" type="ORF">AK812_SmicGene49110</name>
</gene>
<reference evidence="1 2" key="1">
    <citation type="submission" date="2016-02" db="EMBL/GenBank/DDBJ databases">
        <title>Genome analysis of coral dinoflagellate symbionts highlights evolutionary adaptations to a symbiotic lifestyle.</title>
        <authorList>
            <person name="Aranda M."/>
            <person name="Li Y."/>
            <person name="Liew Y.J."/>
            <person name="Baumgarten S."/>
            <person name="Simakov O."/>
            <person name="Wilson M."/>
            <person name="Piel J."/>
            <person name="Ashoor H."/>
            <person name="Bougouffa S."/>
            <person name="Bajic V.B."/>
            <person name="Ryu T."/>
            <person name="Ravasi T."/>
            <person name="Bayer T."/>
            <person name="Micklem G."/>
            <person name="Kim H."/>
            <person name="Bhak J."/>
            <person name="Lajeunesse T.C."/>
            <person name="Voolstra C.R."/>
        </authorList>
    </citation>
    <scope>NUCLEOTIDE SEQUENCE [LARGE SCALE GENOMIC DNA]</scope>
    <source>
        <strain evidence="1 2">CCMP2467</strain>
    </source>
</reference>
<dbReference type="EMBL" id="LSRX01000567">
    <property type="protein sequence ID" value="OLP93831.1"/>
    <property type="molecule type" value="Genomic_DNA"/>
</dbReference>
<organism evidence="1 2">
    <name type="scientific">Symbiodinium microadriaticum</name>
    <name type="common">Dinoflagellate</name>
    <name type="synonym">Zooxanthella microadriatica</name>
    <dbReference type="NCBI Taxonomy" id="2951"/>
    <lineage>
        <taxon>Eukaryota</taxon>
        <taxon>Sar</taxon>
        <taxon>Alveolata</taxon>
        <taxon>Dinophyceae</taxon>
        <taxon>Suessiales</taxon>
        <taxon>Symbiodiniaceae</taxon>
        <taxon>Symbiodinium</taxon>
    </lineage>
</organism>
<accession>A0A1Q9DF66</accession>
<dbReference type="Proteomes" id="UP000186817">
    <property type="component" value="Unassembled WGS sequence"/>
</dbReference>
<comment type="caution">
    <text evidence="1">The sequence shown here is derived from an EMBL/GenBank/DDBJ whole genome shotgun (WGS) entry which is preliminary data.</text>
</comment>
<keyword evidence="2" id="KW-1185">Reference proteome</keyword>
<proteinExistence type="predicted"/>
<dbReference type="AlphaFoldDB" id="A0A1Q9DF66"/>
<evidence type="ECO:0000313" key="1">
    <source>
        <dbReference type="EMBL" id="OLP93831.1"/>
    </source>
</evidence>
<evidence type="ECO:0000313" key="2">
    <source>
        <dbReference type="Proteomes" id="UP000186817"/>
    </source>
</evidence>